<dbReference type="OMA" id="KFYITIS"/>
<dbReference type="KEGG" id="abp:AGABI1DRAFT113020"/>
<sequence length="52" mass="6032">MTLLRCKTTPKAVCPIRHTILRIYKSKFYITISGRSDPDQECVIRRSGSPFF</sequence>
<evidence type="ECO:0000313" key="1">
    <source>
        <dbReference type="EMBL" id="EKM81365.1"/>
    </source>
</evidence>
<accession>K5Y0R1</accession>
<dbReference type="InParanoid" id="K5Y0R1"/>
<dbReference type="HOGENOM" id="CLU_3086673_0_0_1"/>
<protein>
    <submittedName>
        <fullName evidence="1">Uncharacterized protein</fullName>
    </submittedName>
</protein>
<organism evidence="1 2">
    <name type="scientific">Agaricus bisporus var. burnettii (strain JB137-S8 / ATCC MYA-4627 / FGSC 10392)</name>
    <name type="common">White button mushroom</name>
    <dbReference type="NCBI Taxonomy" id="597362"/>
    <lineage>
        <taxon>Eukaryota</taxon>
        <taxon>Fungi</taxon>
        <taxon>Dikarya</taxon>
        <taxon>Basidiomycota</taxon>
        <taxon>Agaricomycotina</taxon>
        <taxon>Agaricomycetes</taxon>
        <taxon>Agaricomycetidae</taxon>
        <taxon>Agaricales</taxon>
        <taxon>Agaricineae</taxon>
        <taxon>Agaricaceae</taxon>
        <taxon>Agaricus</taxon>
    </lineage>
</organism>
<gene>
    <name evidence="1" type="ORF">AGABI1DRAFT_113020</name>
</gene>
<evidence type="ECO:0000313" key="2">
    <source>
        <dbReference type="Proteomes" id="UP000008493"/>
    </source>
</evidence>
<dbReference type="Proteomes" id="UP000008493">
    <property type="component" value="Unassembled WGS sequence"/>
</dbReference>
<dbReference type="RefSeq" id="XP_007328799.1">
    <property type="nucleotide sequence ID" value="XM_007328737.1"/>
</dbReference>
<name>K5Y0R1_AGABU</name>
<dbReference type="AlphaFoldDB" id="K5Y0R1"/>
<reference evidence="2" key="1">
    <citation type="journal article" date="2012" name="Proc. Natl. Acad. Sci. U.S.A.">
        <title>Genome sequence of the button mushroom Agaricus bisporus reveals mechanisms governing adaptation to a humic-rich ecological niche.</title>
        <authorList>
            <person name="Morin E."/>
            <person name="Kohler A."/>
            <person name="Baker A.R."/>
            <person name="Foulongne-Oriol M."/>
            <person name="Lombard V."/>
            <person name="Nagy L.G."/>
            <person name="Ohm R.A."/>
            <person name="Patyshakuliyeva A."/>
            <person name="Brun A."/>
            <person name="Aerts A.L."/>
            <person name="Bailey A.M."/>
            <person name="Billette C."/>
            <person name="Coutinho P.M."/>
            <person name="Deakin G."/>
            <person name="Doddapaneni H."/>
            <person name="Floudas D."/>
            <person name="Grimwood J."/>
            <person name="Hilden K."/>
            <person name="Kuees U."/>
            <person name="LaButti K.M."/>
            <person name="Lapidus A."/>
            <person name="Lindquist E.A."/>
            <person name="Lucas S.M."/>
            <person name="Murat C."/>
            <person name="Riley R.W."/>
            <person name="Salamov A.A."/>
            <person name="Schmutz J."/>
            <person name="Subramanian V."/>
            <person name="Woesten H.A.B."/>
            <person name="Xu J."/>
            <person name="Eastwood D.C."/>
            <person name="Foster G.D."/>
            <person name="Sonnenberg A.S."/>
            <person name="Cullen D."/>
            <person name="de Vries R.P."/>
            <person name="Lundell T."/>
            <person name="Hibbett D.S."/>
            <person name="Henrissat B."/>
            <person name="Burton K.S."/>
            <person name="Kerrigan R.W."/>
            <person name="Challen M.P."/>
            <person name="Grigoriev I.V."/>
            <person name="Martin F."/>
        </authorList>
    </citation>
    <scope>NUCLEOTIDE SEQUENCE [LARGE SCALE GENOMIC DNA]</scope>
    <source>
        <strain evidence="2">JB137-S8 / ATCC MYA-4627 / FGSC 10392</strain>
    </source>
</reference>
<proteinExistence type="predicted"/>
<keyword evidence="2" id="KW-1185">Reference proteome</keyword>
<dbReference type="EMBL" id="JH971388">
    <property type="protein sequence ID" value="EKM81365.1"/>
    <property type="molecule type" value="Genomic_DNA"/>
</dbReference>
<dbReference type="GeneID" id="18823850"/>